<feature type="region of interest" description="Disordered" evidence="1">
    <location>
        <begin position="206"/>
        <end position="225"/>
    </location>
</feature>
<sequence length="225" mass="25267">MCRRLLLATFFLLGIPGSSFFLPAAFSQTAQQLEAQTIQQGIAHRQPGEADTTFLKRVLPVSFPASGDLVAYAWRPSAFGKQLFFVLGSGDNEYGNDLFILDPIEANTYAVQILPPEPFMGDKTYLASLFFADVDEDGQKELLTLLECSLREEFKMDGQWRIGRKTHYQTMIFKYAGLSSTGRPQYEEDTTPRPYLDELATAAEVRENLPKRKAPQRKPAARASK</sequence>
<evidence type="ECO:0000256" key="1">
    <source>
        <dbReference type="SAM" id="MobiDB-lite"/>
    </source>
</evidence>
<proteinExistence type="predicted"/>
<keyword evidence="2" id="KW-0732">Signal</keyword>
<organism evidence="3 4">
    <name type="scientific">Hymenobacter mucosus</name>
    <dbReference type="NCBI Taxonomy" id="1411120"/>
    <lineage>
        <taxon>Bacteria</taxon>
        <taxon>Pseudomonadati</taxon>
        <taxon>Bacteroidota</taxon>
        <taxon>Cytophagia</taxon>
        <taxon>Cytophagales</taxon>
        <taxon>Hymenobacteraceae</taxon>
        <taxon>Hymenobacter</taxon>
    </lineage>
</organism>
<feature type="signal peptide" evidence="2">
    <location>
        <begin position="1"/>
        <end position="21"/>
    </location>
</feature>
<feature type="chain" id="PRO_5012195749" evidence="2">
    <location>
        <begin position="22"/>
        <end position="225"/>
    </location>
</feature>
<evidence type="ECO:0000256" key="2">
    <source>
        <dbReference type="SAM" id="SignalP"/>
    </source>
</evidence>
<dbReference type="Proteomes" id="UP000198310">
    <property type="component" value="Unassembled WGS sequence"/>
</dbReference>
<dbReference type="EMBL" id="FZNS01000001">
    <property type="protein sequence ID" value="SNR29531.1"/>
    <property type="molecule type" value="Genomic_DNA"/>
</dbReference>
<name>A0A238V5P2_9BACT</name>
<protein>
    <submittedName>
        <fullName evidence="3">Uncharacterized protein</fullName>
    </submittedName>
</protein>
<accession>A0A238V5P2</accession>
<dbReference type="AlphaFoldDB" id="A0A238V5P2"/>
<evidence type="ECO:0000313" key="4">
    <source>
        <dbReference type="Proteomes" id="UP000198310"/>
    </source>
</evidence>
<reference evidence="4" key="1">
    <citation type="submission" date="2017-06" db="EMBL/GenBank/DDBJ databases">
        <authorList>
            <person name="Varghese N."/>
            <person name="Submissions S."/>
        </authorList>
    </citation>
    <scope>NUCLEOTIDE SEQUENCE [LARGE SCALE GENOMIC DNA]</scope>
    <source>
        <strain evidence="4">DSM 28041</strain>
    </source>
</reference>
<keyword evidence="4" id="KW-1185">Reference proteome</keyword>
<feature type="compositionally biased region" description="Basic residues" evidence="1">
    <location>
        <begin position="211"/>
        <end position="225"/>
    </location>
</feature>
<evidence type="ECO:0000313" key="3">
    <source>
        <dbReference type="EMBL" id="SNR29531.1"/>
    </source>
</evidence>
<gene>
    <name evidence="3" type="ORF">SAMN06269173_101155</name>
</gene>